<accession>C7QDG0</accession>
<dbReference type="RefSeq" id="WP_015792482.1">
    <property type="nucleotide sequence ID" value="NC_013131.1"/>
</dbReference>
<protein>
    <submittedName>
        <fullName evidence="1">Uncharacterized protein</fullName>
    </submittedName>
</protein>
<gene>
    <name evidence="1" type="ordered locus">Caci_3859</name>
</gene>
<dbReference type="Proteomes" id="UP000000851">
    <property type="component" value="Chromosome"/>
</dbReference>
<organism evidence="1 2">
    <name type="scientific">Catenulispora acidiphila (strain DSM 44928 / JCM 14897 / NBRC 102108 / NRRL B-24433 / ID139908)</name>
    <dbReference type="NCBI Taxonomy" id="479433"/>
    <lineage>
        <taxon>Bacteria</taxon>
        <taxon>Bacillati</taxon>
        <taxon>Actinomycetota</taxon>
        <taxon>Actinomycetes</taxon>
        <taxon>Catenulisporales</taxon>
        <taxon>Catenulisporaceae</taxon>
        <taxon>Catenulispora</taxon>
    </lineage>
</organism>
<dbReference type="EMBL" id="CP001700">
    <property type="protein sequence ID" value="ACU72753.1"/>
    <property type="molecule type" value="Genomic_DNA"/>
</dbReference>
<dbReference type="InParanoid" id="C7QDG0"/>
<keyword evidence="2" id="KW-1185">Reference proteome</keyword>
<dbReference type="PROSITE" id="PS51257">
    <property type="entry name" value="PROKAR_LIPOPROTEIN"/>
    <property type="match status" value="1"/>
</dbReference>
<sequence>MARKQAVRPALFPVSALQSAPAHRTVSAPTVVLACPVDLEDLASWAAAHQARPARLVTGGLRFAFYWRCSTEDN</sequence>
<dbReference type="HOGENOM" id="CLU_2680933_0_0_11"/>
<proteinExistence type="predicted"/>
<dbReference type="AlphaFoldDB" id="C7QDG0"/>
<dbReference type="KEGG" id="cai:Caci_3859"/>
<name>C7QDG0_CATAD</name>
<evidence type="ECO:0000313" key="1">
    <source>
        <dbReference type="EMBL" id="ACU72753.1"/>
    </source>
</evidence>
<evidence type="ECO:0000313" key="2">
    <source>
        <dbReference type="Proteomes" id="UP000000851"/>
    </source>
</evidence>
<reference evidence="1 2" key="1">
    <citation type="journal article" date="2009" name="Stand. Genomic Sci.">
        <title>Complete genome sequence of Catenulispora acidiphila type strain (ID 139908).</title>
        <authorList>
            <person name="Copeland A."/>
            <person name="Lapidus A."/>
            <person name="Glavina Del Rio T."/>
            <person name="Nolan M."/>
            <person name="Lucas S."/>
            <person name="Chen F."/>
            <person name="Tice H."/>
            <person name="Cheng J.F."/>
            <person name="Bruce D."/>
            <person name="Goodwin L."/>
            <person name="Pitluck S."/>
            <person name="Mikhailova N."/>
            <person name="Pati A."/>
            <person name="Ivanova N."/>
            <person name="Mavromatis K."/>
            <person name="Chen A."/>
            <person name="Palaniappan K."/>
            <person name="Chain P."/>
            <person name="Land M."/>
            <person name="Hauser L."/>
            <person name="Chang Y.J."/>
            <person name="Jeffries C.D."/>
            <person name="Chertkov O."/>
            <person name="Brettin T."/>
            <person name="Detter J.C."/>
            <person name="Han C."/>
            <person name="Ali Z."/>
            <person name="Tindall B.J."/>
            <person name="Goker M."/>
            <person name="Bristow J."/>
            <person name="Eisen J.A."/>
            <person name="Markowitz V."/>
            <person name="Hugenholtz P."/>
            <person name="Kyrpides N.C."/>
            <person name="Klenk H.P."/>
        </authorList>
    </citation>
    <scope>NUCLEOTIDE SEQUENCE [LARGE SCALE GENOMIC DNA]</scope>
    <source>
        <strain evidence="2">DSM 44928 / JCM 14897 / NBRC 102108 / NRRL B-24433 / ID139908</strain>
    </source>
</reference>